<reference evidence="1" key="2">
    <citation type="journal article" date="2022" name="New Phytol.">
        <title>Evolutionary transition to the ectomycorrhizal habit in the genomes of a hyperdiverse lineage of mushroom-forming fungi.</title>
        <authorList>
            <person name="Looney B."/>
            <person name="Miyauchi S."/>
            <person name="Morin E."/>
            <person name="Drula E."/>
            <person name="Courty P.E."/>
            <person name="Kohler A."/>
            <person name="Kuo A."/>
            <person name="LaButti K."/>
            <person name="Pangilinan J."/>
            <person name="Lipzen A."/>
            <person name="Riley R."/>
            <person name="Andreopoulos W."/>
            <person name="He G."/>
            <person name="Johnson J."/>
            <person name="Nolan M."/>
            <person name="Tritt A."/>
            <person name="Barry K.W."/>
            <person name="Grigoriev I.V."/>
            <person name="Nagy L.G."/>
            <person name="Hibbett D."/>
            <person name="Henrissat B."/>
            <person name="Matheny P.B."/>
            <person name="Labbe J."/>
            <person name="Martin F.M."/>
        </authorList>
    </citation>
    <scope>NUCLEOTIDE SEQUENCE</scope>
    <source>
        <strain evidence="1">EC-137</strain>
    </source>
</reference>
<evidence type="ECO:0000313" key="2">
    <source>
        <dbReference type="Proteomes" id="UP000814128"/>
    </source>
</evidence>
<accession>A0ACB8QM60</accession>
<protein>
    <submittedName>
        <fullName evidence="1">MFS general substrate transporter</fullName>
    </submittedName>
</protein>
<reference evidence="1" key="1">
    <citation type="submission" date="2021-02" db="EMBL/GenBank/DDBJ databases">
        <authorList>
            <consortium name="DOE Joint Genome Institute"/>
            <person name="Ahrendt S."/>
            <person name="Looney B.P."/>
            <person name="Miyauchi S."/>
            <person name="Morin E."/>
            <person name="Drula E."/>
            <person name="Courty P.E."/>
            <person name="Chicoki N."/>
            <person name="Fauchery L."/>
            <person name="Kohler A."/>
            <person name="Kuo A."/>
            <person name="Labutti K."/>
            <person name="Pangilinan J."/>
            <person name="Lipzen A."/>
            <person name="Riley R."/>
            <person name="Andreopoulos W."/>
            <person name="He G."/>
            <person name="Johnson J."/>
            <person name="Barry K.W."/>
            <person name="Grigoriev I.V."/>
            <person name="Nagy L."/>
            <person name="Hibbett D."/>
            <person name="Henrissat B."/>
            <person name="Matheny P.B."/>
            <person name="Labbe J."/>
            <person name="Martin F."/>
        </authorList>
    </citation>
    <scope>NUCLEOTIDE SEQUENCE</scope>
    <source>
        <strain evidence="1">EC-137</strain>
    </source>
</reference>
<comment type="caution">
    <text evidence="1">The sequence shown here is derived from an EMBL/GenBank/DDBJ whole genome shotgun (WGS) entry which is preliminary data.</text>
</comment>
<sequence>MSDEKDSHSASSLEKGQSGVDGKDGSFSPVVDDALTAHVWRKLDWRILPFVTALYLLSFLDRTNIGNARIAGMATDLHLSVGLGGLKYNIAAAVFYITYSLFEVPSNIFLKLTRPSIWIPSIMLAWGLIISLIARVFLGVAEAGLLPGVTFYISLWYPRRMQASRIAIFFAGTTIAGAFGGILAFGIEHLEGRGGLHGWQWIFLIEGLITIVVALGAYFFMPDYPETARFLSEEERNFVVTTLRQERQNQATHFEMRFIQQAFSDWKSWVQVLMFMGVIIPGYGVALFMPSIINDLGFSAANAQLLTVPPFVLGCCIVILAGLSADRLQSRGPFFIVCSTVGLVGYIIAYTTRTAGPGYVAAILATMGVYPSICTNLAWAAANAGGEMKRAVVLAMVVGFGNLGGICSSFVYNDPPRFHHGHGTMIGWLGCSIICSIVLMYTYHRLNREKEEYCKREGITIDMQDQFKDSGDESPLFRYII</sequence>
<dbReference type="EMBL" id="MU273533">
    <property type="protein sequence ID" value="KAI0032906.1"/>
    <property type="molecule type" value="Genomic_DNA"/>
</dbReference>
<name>A0ACB8QM60_9AGAM</name>
<dbReference type="Proteomes" id="UP000814128">
    <property type="component" value="Unassembled WGS sequence"/>
</dbReference>
<proteinExistence type="predicted"/>
<evidence type="ECO:0000313" key="1">
    <source>
        <dbReference type="EMBL" id="KAI0032906.1"/>
    </source>
</evidence>
<organism evidence="1 2">
    <name type="scientific">Vararia minispora EC-137</name>
    <dbReference type="NCBI Taxonomy" id="1314806"/>
    <lineage>
        <taxon>Eukaryota</taxon>
        <taxon>Fungi</taxon>
        <taxon>Dikarya</taxon>
        <taxon>Basidiomycota</taxon>
        <taxon>Agaricomycotina</taxon>
        <taxon>Agaricomycetes</taxon>
        <taxon>Russulales</taxon>
        <taxon>Lachnocladiaceae</taxon>
        <taxon>Vararia</taxon>
    </lineage>
</organism>
<keyword evidence="2" id="KW-1185">Reference proteome</keyword>
<gene>
    <name evidence="1" type="ORF">K488DRAFT_85433</name>
</gene>